<evidence type="ECO:0000313" key="1">
    <source>
        <dbReference type="EMBL" id="SMP18191.1"/>
    </source>
</evidence>
<evidence type="ECO:0000313" key="2">
    <source>
        <dbReference type="Proteomes" id="UP001157946"/>
    </source>
</evidence>
<accession>A0AA45WNI0</accession>
<name>A0AA45WNI0_9BACL</name>
<dbReference type="Gene3D" id="3.40.50.2000">
    <property type="entry name" value="Glycogen Phosphorylase B"/>
    <property type="match status" value="1"/>
</dbReference>
<dbReference type="EMBL" id="FXTU01000003">
    <property type="protein sequence ID" value="SMP18191.1"/>
    <property type="molecule type" value="Genomic_DNA"/>
</dbReference>
<reference evidence="1" key="1">
    <citation type="submission" date="2017-05" db="EMBL/GenBank/DDBJ databases">
        <authorList>
            <person name="Varghese N."/>
            <person name="Submissions S."/>
        </authorList>
    </citation>
    <scope>NUCLEOTIDE SEQUENCE</scope>
    <source>
        <strain evidence="1">DSM 45262</strain>
    </source>
</reference>
<proteinExistence type="predicted"/>
<gene>
    <name evidence="1" type="ORF">SAMN06265361_103110</name>
</gene>
<dbReference type="AlphaFoldDB" id="A0AA45WNI0"/>
<dbReference type="Proteomes" id="UP001157946">
    <property type="component" value="Unassembled WGS sequence"/>
</dbReference>
<organism evidence="1 2">
    <name type="scientific">Laceyella tengchongensis</name>
    <dbReference type="NCBI Taxonomy" id="574699"/>
    <lineage>
        <taxon>Bacteria</taxon>
        <taxon>Bacillati</taxon>
        <taxon>Bacillota</taxon>
        <taxon>Bacilli</taxon>
        <taxon>Bacillales</taxon>
        <taxon>Thermoactinomycetaceae</taxon>
        <taxon>Laceyella</taxon>
    </lineage>
</organism>
<sequence length="283" mass="32623">MTHQQQLVCQHSLSSLLPEPCCARFPELPEQRGGRTFLLNPSVEELRSLPEHHKPIIAYDILPSPDAYPFLRERTVWVPSHAFRHHFQLRQISADVRYPVPRAVPFLIQRKKKMKQHLGALGQKLLWIDDRLIPHAEKTALLDTLRLICRLSPQLKVMWVTDRKETKHQHIRFVPPSKADHLALWQGADLTLTMGSAECSFAAFHVQCLHAGIVVLTDNQGDHGEWIRHQYTGLVLNPKFLNKELRHYLPMLVNNPDWLFGLKKNGQSLVHKTLKTSEATDNE</sequence>
<keyword evidence="2" id="KW-1185">Reference proteome</keyword>
<comment type="caution">
    <text evidence="1">The sequence shown here is derived from an EMBL/GenBank/DDBJ whole genome shotgun (WGS) entry which is preliminary data.</text>
</comment>
<dbReference type="RefSeq" id="WP_102992494.1">
    <property type="nucleotide sequence ID" value="NZ_FXTU01000003.1"/>
</dbReference>
<protein>
    <submittedName>
        <fullName evidence="1">Uncharacterized protein</fullName>
    </submittedName>
</protein>
<dbReference type="SUPFAM" id="SSF53756">
    <property type="entry name" value="UDP-Glycosyltransferase/glycogen phosphorylase"/>
    <property type="match status" value="1"/>
</dbReference>